<dbReference type="EMBL" id="JBHSIS010000006">
    <property type="protein sequence ID" value="MFC4854386.1"/>
    <property type="molecule type" value="Genomic_DNA"/>
</dbReference>
<gene>
    <name evidence="1" type="ORF">ACFPCV_12805</name>
</gene>
<proteinExistence type="predicted"/>
<keyword evidence="2" id="KW-1185">Reference proteome</keyword>
<protein>
    <submittedName>
        <fullName evidence="1">Uncharacterized protein</fullName>
    </submittedName>
</protein>
<comment type="caution">
    <text evidence="1">The sequence shown here is derived from an EMBL/GenBank/DDBJ whole genome shotgun (WGS) entry which is preliminary data.</text>
</comment>
<dbReference type="RefSeq" id="WP_378056331.1">
    <property type="nucleotide sequence ID" value="NZ_JBHSIS010000006.1"/>
</dbReference>
<name>A0ABV9S4C9_9PSEU</name>
<accession>A0ABV9S4C9</accession>
<sequence>MADEITINLSPDQALVLSHWLDEVMGTREFDSVVNRDRAVWSPLHRISGTLEKTLPEIFAPDYSARLGTARTRLLREVGDVGEPAEDE</sequence>
<reference evidence="2" key="1">
    <citation type="journal article" date="2019" name="Int. J. Syst. Evol. Microbiol.">
        <title>The Global Catalogue of Microorganisms (GCM) 10K type strain sequencing project: providing services to taxonomists for standard genome sequencing and annotation.</title>
        <authorList>
            <consortium name="The Broad Institute Genomics Platform"/>
            <consortium name="The Broad Institute Genome Sequencing Center for Infectious Disease"/>
            <person name="Wu L."/>
            <person name="Ma J."/>
        </authorList>
    </citation>
    <scope>NUCLEOTIDE SEQUENCE [LARGE SCALE GENOMIC DNA]</scope>
    <source>
        <strain evidence="2">ZS-22-S1</strain>
    </source>
</reference>
<evidence type="ECO:0000313" key="2">
    <source>
        <dbReference type="Proteomes" id="UP001595859"/>
    </source>
</evidence>
<evidence type="ECO:0000313" key="1">
    <source>
        <dbReference type="EMBL" id="MFC4854386.1"/>
    </source>
</evidence>
<dbReference type="Proteomes" id="UP001595859">
    <property type="component" value="Unassembled WGS sequence"/>
</dbReference>
<organism evidence="1 2">
    <name type="scientific">Actinophytocola glycyrrhizae</name>
    <dbReference type="NCBI Taxonomy" id="2044873"/>
    <lineage>
        <taxon>Bacteria</taxon>
        <taxon>Bacillati</taxon>
        <taxon>Actinomycetota</taxon>
        <taxon>Actinomycetes</taxon>
        <taxon>Pseudonocardiales</taxon>
        <taxon>Pseudonocardiaceae</taxon>
    </lineage>
</organism>